<feature type="transmembrane region" description="Helical" evidence="1">
    <location>
        <begin position="41"/>
        <end position="61"/>
    </location>
</feature>
<dbReference type="AlphaFoldDB" id="A0A1I4Y1W8"/>
<evidence type="ECO:0000256" key="1">
    <source>
        <dbReference type="SAM" id="Phobius"/>
    </source>
</evidence>
<dbReference type="Pfam" id="PF19589">
    <property type="entry name" value="DUF6095"/>
    <property type="match status" value="1"/>
</dbReference>
<keyword evidence="1" id="KW-0472">Membrane</keyword>
<reference evidence="2 3" key="1">
    <citation type="submission" date="2016-10" db="EMBL/GenBank/DDBJ databases">
        <authorList>
            <person name="de Groot N.N."/>
        </authorList>
    </citation>
    <scope>NUCLEOTIDE SEQUENCE [LARGE SCALE GENOMIC DNA]</scope>
    <source>
        <strain evidence="2 3">DSM 17794</strain>
    </source>
</reference>
<evidence type="ECO:0000313" key="2">
    <source>
        <dbReference type="EMBL" id="SFN32131.1"/>
    </source>
</evidence>
<accession>A0A1I4Y1W8</accession>
<organism evidence="2 3">
    <name type="scientific">Salegentibacter flavus</name>
    <dbReference type="NCBI Taxonomy" id="287099"/>
    <lineage>
        <taxon>Bacteria</taxon>
        <taxon>Pseudomonadati</taxon>
        <taxon>Bacteroidota</taxon>
        <taxon>Flavobacteriia</taxon>
        <taxon>Flavobacteriales</taxon>
        <taxon>Flavobacteriaceae</taxon>
        <taxon>Salegentibacter</taxon>
    </lineage>
</organism>
<keyword evidence="1" id="KW-1133">Transmembrane helix</keyword>
<sequence>MKHTNRKVLGKGLKYLGMALPLSLIGPSVLFTAFNNQDNPWYIPVLIVGLIALIAAMILMFRGILTIVKAVFD</sequence>
<gene>
    <name evidence="2" type="ORF">SAMN05660413_00443</name>
</gene>
<dbReference type="EMBL" id="FOVL01000002">
    <property type="protein sequence ID" value="SFN32131.1"/>
    <property type="molecule type" value="Genomic_DNA"/>
</dbReference>
<name>A0A1I4Y1W8_9FLAO</name>
<keyword evidence="1" id="KW-0812">Transmembrane</keyword>
<protein>
    <submittedName>
        <fullName evidence="2">Uncharacterized protein</fullName>
    </submittedName>
</protein>
<proteinExistence type="predicted"/>
<dbReference type="OrthoDB" id="1447634at2"/>
<dbReference type="InterPro" id="IPR046077">
    <property type="entry name" value="DUF6095"/>
</dbReference>
<dbReference type="Proteomes" id="UP000199153">
    <property type="component" value="Unassembled WGS sequence"/>
</dbReference>
<feature type="transmembrane region" description="Helical" evidence="1">
    <location>
        <begin position="12"/>
        <end position="35"/>
    </location>
</feature>
<dbReference type="RefSeq" id="WP_093405340.1">
    <property type="nucleotide sequence ID" value="NZ_FOVL01000002.1"/>
</dbReference>
<dbReference type="STRING" id="287099.SAMN05660413_00443"/>
<evidence type="ECO:0000313" key="3">
    <source>
        <dbReference type="Proteomes" id="UP000199153"/>
    </source>
</evidence>
<keyword evidence="3" id="KW-1185">Reference proteome</keyword>